<dbReference type="InterPro" id="IPR043129">
    <property type="entry name" value="ATPase_NBD"/>
</dbReference>
<dbReference type="Gene3D" id="3.30.420.40">
    <property type="match status" value="1"/>
</dbReference>
<organism evidence="1 2">
    <name type="scientific">Aspergillus taichungensis</name>
    <dbReference type="NCBI Taxonomy" id="482145"/>
    <lineage>
        <taxon>Eukaryota</taxon>
        <taxon>Fungi</taxon>
        <taxon>Dikarya</taxon>
        <taxon>Ascomycota</taxon>
        <taxon>Pezizomycotina</taxon>
        <taxon>Eurotiomycetes</taxon>
        <taxon>Eurotiomycetidae</taxon>
        <taxon>Eurotiales</taxon>
        <taxon>Aspergillaceae</taxon>
        <taxon>Aspergillus</taxon>
        <taxon>Aspergillus subgen. Circumdati</taxon>
    </lineage>
</organism>
<dbReference type="PANTHER" id="PTHR14187:SF81">
    <property type="entry name" value="HSP70 FAMILY PROTEIN (AFU_ORTHOLOGUE AFUA_4G14040)"/>
    <property type="match status" value="1"/>
</dbReference>
<evidence type="ECO:0008006" key="3">
    <source>
        <dbReference type="Google" id="ProtNLM"/>
    </source>
</evidence>
<proteinExistence type="predicted"/>
<dbReference type="AlphaFoldDB" id="A0A2J5HSG6"/>
<dbReference type="OrthoDB" id="2963168at2759"/>
<evidence type="ECO:0000313" key="1">
    <source>
        <dbReference type="EMBL" id="PLN80264.1"/>
    </source>
</evidence>
<dbReference type="PANTHER" id="PTHR14187">
    <property type="entry name" value="ALPHA KINASE/ELONGATION FACTOR 2 KINASE"/>
    <property type="match status" value="1"/>
</dbReference>
<evidence type="ECO:0000313" key="2">
    <source>
        <dbReference type="Proteomes" id="UP000235023"/>
    </source>
</evidence>
<dbReference type="SUPFAM" id="SSF53067">
    <property type="entry name" value="Actin-like ATPase domain"/>
    <property type="match status" value="1"/>
</dbReference>
<reference evidence="2" key="1">
    <citation type="submission" date="2017-12" db="EMBL/GenBank/DDBJ databases">
        <authorList>
            <consortium name="DOE Joint Genome Institute"/>
            <person name="Mondo S.J."/>
            <person name="Kjaerbolling I."/>
            <person name="Vesth T.C."/>
            <person name="Frisvad J.C."/>
            <person name="Nybo J.L."/>
            <person name="Theobald S."/>
            <person name="Kuo A."/>
            <person name="Bowyer P."/>
            <person name="Matsuda Y."/>
            <person name="Lyhne E.K."/>
            <person name="Kogle M.E."/>
            <person name="Clum A."/>
            <person name="Lipzen A."/>
            <person name="Salamov A."/>
            <person name="Ngan C.Y."/>
            <person name="Daum C."/>
            <person name="Chiniquy J."/>
            <person name="Barry K."/>
            <person name="LaButti K."/>
            <person name="Haridas S."/>
            <person name="Simmons B.A."/>
            <person name="Magnuson J.K."/>
            <person name="Mortensen U.H."/>
            <person name="Larsen T.O."/>
            <person name="Grigoriev I.V."/>
            <person name="Baker S.E."/>
            <person name="Andersen M.R."/>
            <person name="Nordberg H.P."/>
            <person name="Cantor M.N."/>
            <person name="Hua S.X."/>
        </authorList>
    </citation>
    <scope>NUCLEOTIDE SEQUENCE [LARGE SCALE GENOMIC DNA]</scope>
    <source>
        <strain evidence="2">IBT 19404</strain>
    </source>
</reference>
<dbReference type="Proteomes" id="UP000235023">
    <property type="component" value="Unassembled WGS sequence"/>
</dbReference>
<gene>
    <name evidence="1" type="ORF">BDW42DRAFT_186149</name>
</gene>
<keyword evidence="2" id="KW-1185">Reference proteome</keyword>
<dbReference type="CDD" id="cd10170">
    <property type="entry name" value="ASKHA_NBD_HSP70"/>
    <property type="match status" value="1"/>
</dbReference>
<dbReference type="EMBL" id="KZ559549">
    <property type="protein sequence ID" value="PLN80264.1"/>
    <property type="molecule type" value="Genomic_DNA"/>
</dbReference>
<protein>
    <recommendedName>
        <fullName evidence="3">Actin-like ATPase domain-containing protein</fullName>
    </recommendedName>
</protein>
<accession>A0A2J5HSG6</accession>
<name>A0A2J5HSG6_9EURO</name>
<sequence length="261" mass="28642">MQLGAGPRLIVGVDYGTTSTGVTCALTNDLQIGPVWTVFKWPGGEECGFRHLKVPSRISYQQNRQMPSDWGFRCQPNSETYSWTKLLLGIQSSSDQASETNTFNDPILEEVMRMGILKLPDGKSAVKVIADFLRCVTEYVLTHLPEPMAQVCQSGAGIDYWITVPATWSAERRTLMRHAAQMAGFGSRAEDRVFFLSEPEAAMHAVPYMDGVDLQPGDGVLVCDCGGGTVDVASFLIRESGSRPNFERLSADIGMYDTDDA</sequence>